<gene>
    <name evidence="1" type="primary">65</name>
    <name evidence="1" type="ORF">SEA_AMINAY_65</name>
</gene>
<accession>A0A345KV50</accession>
<evidence type="ECO:0000313" key="2">
    <source>
        <dbReference type="Proteomes" id="UP000259472"/>
    </source>
</evidence>
<dbReference type="EMBL" id="MH509442">
    <property type="protein sequence ID" value="AXH46902.1"/>
    <property type="molecule type" value="Genomic_DNA"/>
</dbReference>
<protein>
    <submittedName>
        <fullName evidence="1">Uncharacterized protein</fullName>
    </submittedName>
</protein>
<dbReference type="KEGG" id="vg:60321626"/>
<proteinExistence type="predicted"/>
<dbReference type="Proteomes" id="UP000259472">
    <property type="component" value="Segment"/>
</dbReference>
<reference evidence="2" key="1">
    <citation type="submission" date="2018-06" db="EMBL/GenBank/DDBJ databases">
        <authorList>
            <person name="Zhirakovskaya E."/>
        </authorList>
    </citation>
    <scope>NUCLEOTIDE SEQUENCE [LARGE SCALE GENOMIC DNA]</scope>
</reference>
<organism evidence="1 2">
    <name type="scientific">Mycobacterium phage Aminay</name>
    <dbReference type="NCBI Taxonomy" id="2250291"/>
    <lineage>
        <taxon>Viruses</taxon>
        <taxon>Duplodnaviria</taxon>
        <taxon>Heunggongvirae</taxon>
        <taxon>Uroviricota</taxon>
        <taxon>Caudoviricetes</taxon>
        <taxon>Weiservirinae</taxon>
        <taxon>Aminayvirus</taxon>
        <taxon>Aminayvirus aminay</taxon>
    </lineage>
</organism>
<name>A0A345KV50_9CAUD</name>
<keyword evidence="2" id="KW-1185">Reference proteome</keyword>
<dbReference type="GeneID" id="60321626"/>
<sequence>MSNEIAGFFAGGGAPTAKFKTIGDTVGGKIVEEPRIEQQRDYESGNPLTYDDGNPRMQLVITVQTDLHDPTLNDDDGKRRLFVKGAMKAAIGQALKAAGAGGPEVGGELFVTYTHDGEQKNPRLSPPRQFTAKYTKPAAGASFFNGAQGQPAAVTQAAPAAAVPAAAPTGLEGLSPEAIEALKNLQSTQQ</sequence>
<evidence type="ECO:0000313" key="1">
    <source>
        <dbReference type="EMBL" id="AXH46902.1"/>
    </source>
</evidence>
<dbReference type="RefSeq" id="YP_009950215.1">
    <property type="nucleotide sequence ID" value="NC_051588.1"/>
</dbReference>